<sequence length="145" mass="15813">MGSVPPAGITTEQIQKYLDENKQLILAILDNQNMGRLGECAQYQAQLQKNLLYLAAIADAQPQSPAMRPQMIPQAAMPQGAAQFHHPSMPFMGMRPIGAMNGMHAFMNTESSHGRGNNENSAADSHKNSEAEPSENPQRPEDSNL</sequence>
<dbReference type="Gramene" id="ONK65404">
    <property type="protein sequence ID" value="ONK65404"/>
    <property type="gene ID" value="A4U43_C07F36750"/>
</dbReference>
<evidence type="ECO:0000259" key="3">
    <source>
        <dbReference type="Pfam" id="PF05030"/>
    </source>
</evidence>
<dbReference type="Proteomes" id="UP000243459">
    <property type="component" value="Chromosome 7"/>
</dbReference>
<dbReference type="Pfam" id="PF05030">
    <property type="entry name" value="SSXT"/>
    <property type="match status" value="1"/>
</dbReference>
<proteinExistence type="inferred from homology"/>
<organism evidence="4 5">
    <name type="scientific">Asparagus officinalis</name>
    <name type="common">Garden asparagus</name>
    <dbReference type="NCBI Taxonomy" id="4686"/>
    <lineage>
        <taxon>Eukaryota</taxon>
        <taxon>Viridiplantae</taxon>
        <taxon>Streptophyta</taxon>
        <taxon>Embryophyta</taxon>
        <taxon>Tracheophyta</taxon>
        <taxon>Spermatophyta</taxon>
        <taxon>Magnoliopsida</taxon>
        <taxon>Liliopsida</taxon>
        <taxon>Asparagales</taxon>
        <taxon>Asparagaceae</taxon>
        <taxon>Asparagoideae</taxon>
        <taxon>Asparagus</taxon>
    </lineage>
</organism>
<name>A0A5P1EHZ8_ASPOF</name>
<evidence type="ECO:0000256" key="2">
    <source>
        <dbReference type="SAM" id="MobiDB-lite"/>
    </source>
</evidence>
<comment type="similarity">
    <text evidence="1">Belongs to the SS18 family.</text>
</comment>
<feature type="domain" description="SS18 N-terminal" evidence="3">
    <location>
        <begin position="9"/>
        <end position="64"/>
    </location>
</feature>
<evidence type="ECO:0000256" key="1">
    <source>
        <dbReference type="ARBA" id="ARBA00007945"/>
    </source>
</evidence>
<feature type="region of interest" description="Disordered" evidence="2">
    <location>
        <begin position="105"/>
        <end position="145"/>
    </location>
</feature>
<dbReference type="EMBL" id="CM007387">
    <property type="protein sequence ID" value="ONK65404.1"/>
    <property type="molecule type" value="Genomic_DNA"/>
</dbReference>
<feature type="compositionally biased region" description="Polar residues" evidence="2">
    <location>
        <begin position="108"/>
        <end position="123"/>
    </location>
</feature>
<keyword evidence="5" id="KW-1185">Reference proteome</keyword>
<evidence type="ECO:0000313" key="5">
    <source>
        <dbReference type="Proteomes" id="UP000243459"/>
    </source>
</evidence>
<reference evidence="5" key="1">
    <citation type="journal article" date="2017" name="Nat. Commun.">
        <title>The asparagus genome sheds light on the origin and evolution of a young Y chromosome.</title>
        <authorList>
            <person name="Harkess A."/>
            <person name="Zhou J."/>
            <person name="Xu C."/>
            <person name="Bowers J.E."/>
            <person name="Van der Hulst R."/>
            <person name="Ayyampalayam S."/>
            <person name="Mercati F."/>
            <person name="Riccardi P."/>
            <person name="McKain M.R."/>
            <person name="Kakrana A."/>
            <person name="Tang H."/>
            <person name="Ray J."/>
            <person name="Groenendijk J."/>
            <person name="Arikit S."/>
            <person name="Mathioni S.M."/>
            <person name="Nakano M."/>
            <person name="Shan H."/>
            <person name="Telgmann-Rauber A."/>
            <person name="Kanno A."/>
            <person name="Yue Z."/>
            <person name="Chen H."/>
            <person name="Li W."/>
            <person name="Chen Y."/>
            <person name="Xu X."/>
            <person name="Zhang Y."/>
            <person name="Luo S."/>
            <person name="Chen H."/>
            <person name="Gao J."/>
            <person name="Mao Z."/>
            <person name="Pires J.C."/>
            <person name="Luo M."/>
            <person name="Kudrna D."/>
            <person name="Wing R.A."/>
            <person name="Meyers B.C."/>
            <person name="Yi K."/>
            <person name="Kong H."/>
            <person name="Lavrijsen P."/>
            <person name="Sunseri F."/>
            <person name="Falavigna A."/>
            <person name="Ye Y."/>
            <person name="Leebens-Mack J.H."/>
            <person name="Chen G."/>
        </authorList>
    </citation>
    <scope>NUCLEOTIDE SEQUENCE [LARGE SCALE GENOMIC DNA]</scope>
    <source>
        <strain evidence="5">cv. DH0086</strain>
    </source>
</reference>
<protein>
    <recommendedName>
        <fullName evidence="3">SS18 N-terminal domain-containing protein</fullName>
    </recommendedName>
</protein>
<dbReference type="InterPro" id="IPR007726">
    <property type="entry name" value="SS18_N"/>
</dbReference>
<dbReference type="AlphaFoldDB" id="A0A5P1EHZ8"/>
<accession>A0A5P1EHZ8</accession>
<gene>
    <name evidence="4" type="ORF">A4U43_C07F36750</name>
</gene>
<evidence type="ECO:0000313" key="4">
    <source>
        <dbReference type="EMBL" id="ONK65404.1"/>
    </source>
</evidence>